<feature type="transmembrane region" description="Helical" evidence="1">
    <location>
        <begin position="45"/>
        <end position="64"/>
    </location>
</feature>
<evidence type="ECO:0000256" key="1">
    <source>
        <dbReference type="SAM" id="Phobius"/>
    </source>
</evidence>
<dbReference type="OrthoDB" id="927174at2"/>
<feature type="transmembrane region" description="Helical" evidence="1">
    <location>
        <begin position="130"/>
        <end position="153"/>
    </location>
</feature>
<keyword evidence="3" id="KW-0418">Kinase</keyword>
<sequence length="351" mass="40859">MSNWRQYCRNNWKRHLIGALLIFPFGGAMNMVVFCDNCLQEPFLFSYNFWLSFSYSGLAWILFWKGSELLVDFWDLHIPWVVSPIKRFLASVISIIIFVFIAVWALDLFFDLIVLGKTWTETIKSSGAPYWNTLWITLGINVFMHGRGFLIAWRQAAIDNEKLKTEQISSQFNSLKNQVNPHFLFNAMNALSELVYQDQDKAVEFIRKLSSVYRYVLDSKDEEVIPVQDEMKFVTNFVFLQKIRFGENLKVEIGALEGDFFVPPLAIQILVENAIKHNVVSEKDPLTVKVQFKEDTCSIWNSLKEKKVKDSTGIGLENLKARYKYLTDREVIVTKTSKFFEVKLPLLKVKK</sequence>
<evidence type="ECO:0000259" key="2">
    <source>
        <dbReference type="Pfam" id="PF06580"/>
    </source>
</evidence>
<dbReference type="AlphaFoldDB" id="A0A239H6G6"/>
<gene>
    <name evidence="3" type="ORF">SAMN05421640_1143</name>
</gene>
<dbReference type="Proteomes" id="UP000198393">
    <property type="component" value="Unassembled WGS sequence"/>
</dbReference>
<dbReference type="InterPro" id="IPR050640">
    <property type="entry name" value="Bact_2-comp_sensor_kinase"/>
</dbReference>
<accession>A0A239H6G6</accession>
<feature type="domain" description="Signal transduction histidine kinase internal region" evidence="2">
    <location>
        <begin position="171"/>
        <end position="249"/>
    </location>
</feature>
<dbReference type="RefSeq" id="WP_089355901.1">
    <property type="nucleotide sequence ID" value="NZ_FZPD01000002.1"/>
</dbReference>
<reference evidence="3 4" key="1">
    <citation type="submission" date="2017-06" db="EMBL/GenBank/DDBJ databases">
        <authorList>
            <person name="Kim H.J."/>
            <person name="Triplett B.A."/>
        </authorList>
    </citation>
    <scope>NUCLEOTIDE SEQUENCE [LARGE SCALE GENOMIC DNA]</scope>
    <source>
        <strain evidence="3 4">DSM 19307</strain>
    </source>
</reference>
<dbReference type="PANTHER" id="PTHR34220">
    <property type="entry name" value="SENSOR HISTIDINE KINASE YPDA"/>
    <property type="match status" value="1"/>
</dbReference>
<name>A0A239H6G6_EKHLU</name>
<keyword evidence="1" id="KW-1133">Transmembrane helix</keyword>
<dbReference type="PANTHER" id="PTHR34220:SF7">
    <property type="entry name" value="SENSOR HISTIDINE KINASE YPDA"/>
    <property type="match status" value="1"/>
</dbReference>
<organism evidence="3 4">
    <name type="scientific">Ekhidna lutea</name>
    <dbReference type="NCBI Taxonomy" id="447679"/>
    <lineage>
        <taxon>Bacteria</taxon>
        <taxon>Pseudomonadati</taxon>
        <taxon>Bacteroidota</taxon>
        <taxon>Cytophagia</taxon>
        <taxon>Cytophagales</taxon>
        <taxon>Reichenbachiellaceae</taxon>
        <taxon>Ekhidna</taxon>
    </lineage>
</organism>
<protein>
    <submittedName>
        <fullName evidence="3">Histidine kinase</fullName>
    </submittedName>
</protein>
<keyword evidence="4" id="KW-1185">Reference proteome</keyword>
<evidence type="ECO:0000313" key="4">
    <source>
        <dbReference type="Proteomes" id="UP000198393"/>
    </source>
</evidence>
<keyword evidence="1" id="KW-0472">Membrane</keyword>
<keyword evidence="3" id="KW-0808">Transferase</keyword>
<evidence type="ECO:0000313" key="3">
    <source>
        <dbReference type="EMBL" id="SNS76393.1"/>
    </source>
</evidence>
<dbReference type="GO" id="GO:0000155">
    <property type="term" value="F:phosphorelay sensor kinase activity"/>
    <property type="evidence" value="ECO:0007669"/>
    <property type="project" value="InterPro"/>
</dbReference>
<dbReference type="InterPro" id="IPR010559">
    <property type="entry name" value="Sig_transdc_His_kin_internal"/>
</dbReference>
<proteinExistence type="predicted"/>
<dbReference type="Pfam" id="PF06580">
    <property type="entry name" value="His_kinase"/>
    <property type="match status" value="1"/>
</dbReference>
<feature type="transmembrane region" description="Helical" evidence="1">
    <location>
        <begin position="88"/>
        <end position="110"/>
    </location>
</feature>
<dbReference type="EMBL" id="FZPD01000002">
    <property type="protein sequence ID" value="SNS76393.1"/>
    <property type="molecule type" value="Genomic_DNA"/>
</dbReference>
<dbReference type="GO" id="GO:0016020">
    <property type="term" value="C:membrane"/>
    <property type="evidence" value="ECO:0007669"/>
    <property type="project" value="InterPro"/>
</dbReference>
<keyword evidence="1" id="KW-0812">Transmembrane</keyword>